<keyword evidence="3" id="KW-1185">Reference proteome</keyword>
<dbReference type="RefSeq" id="WP_170116600.1">
    <property type="nucleotide sequence ID" value="NZ_QKYV01000004.1"/>
</dbReference>
<feature type="transmembrane region" description="Helical" evidence="1">
    <location>
        <begin position="28"/>
        <end position="49"/>
    </location>
</feature>
<dbReference type="EMBL" id="QKYV01000004">
    <property type="protein sequence ID" value="PZW40760.1"/>
    <property type="molecule type" value="Genomic_DNA"/>
</dbReference>
<gene>
    <name evidence="2" type="ORF">LX95_01828</name>
</gene>
<comment type="caution">
    <text evidence="2">The sequence shown here is derived from an EMBL/GenBank/DDBJ whole genome shotgun (WGS) entry which is preliminary data.</text>
</comment>
<dbReference type="Proteomes" id="UP000249542">
    <property type="component" value="Unassembled WGS sequence"/>
</dbReference>
<keyword evidence="1" id="KW-0812">Transmembrane</keyword>
<dbReference type="AlphaFoldDB" id="A0A2W7JZ31"/>
<evidence type="ECO:0000313" key="2">
    <source>
        <dbReference type="EMBL" id="PZW40760.1"/>
    </source>
</evidence>
<reference evidence="2 3" key="1">
    <citation type="submission" date="2018-06" db="EMBL/GenBank/DDBJ databases">
        <title>Genomic Encyclopedia of Archaeal and Bacterial Type Strains, Phase II (KMG-II): from individual species to whole genera.</title>
        <authorList>
            <person name="Goeker M."/>
        </authorList>
    </citation>
    <scope>NUCLEOTIDE SEQUENCE [LARGE SCALE GENOMIC DNA]</scope>
    <source>
        <strain evidence="2 3">DSM 15361</strain>
    </source>
</reference>
<protein>
    <submittedName>
        <fullName evidence="2">Uncharacterized protein</fullName>
    </submittedName>
</protein>
<organism evidence="2 3">
    <name type="scientific">Mesonia algae</name>
    <dbReference type="NCBI Taxonomy" id="213248"/>
    <lineage>
        <taxon>Bacteria</taxon>
        <taxon>Pseudomonadati</taxon>
        <taxon>Bacteroidota</taxon>
        <taxon>Flavobacteriia</taxon>
        <taxon>Flavobacteriales</taxon>
        <taxon>Flavobacteriaceae</taxon>
        <taxon>Mesonia</taxon>
    </lineage>
</organism>
<name>A0A2W7JZ31_9FLAO</name>
<proteinExistence type="predicted"/>
<sequence>MKKEKDSNYRDGEDEIKSMENNIKNTNYFGIVLGVVIVLLLVILGAYFLGFL</sequence>
<keyword evidence="1" id="KW-0472">Membrane</keyword>
<accession>A0A2W7JZ31</accession>
<evidence type="ECO:0000313" key="3">
    <source>
        <dbReference type="Proteomes" id="UP000249542"/>
    </source>
</evidence>
<keyword evidence="1" id="KW-1133">Transmembrane helix</keyword>
<evidence type="ECO:0000256" key="1">
    <source>
        <dbReference type="SAM" id="Phobius"/>
    </source>
</evidence>